<gene>
    <name evidence="2" type="ORF">ENW96_04545</name>
</gene>
<dbReference type="EMBL" id="DTMF01000121">
    <property type="protein sequence ID" value="HGF33646.1"/>
    <property type="molecule type" value="Genomic_DNA"/>
</dbReference>
<dbReference type="InterPro" id="IPR000836">
    <property type="entry name" value="PRTase_dom"/>
</dbReference>
<evidence type="ECO:0000259" key="1">
    <source>
        <dbReference type="Pfam" id="PF00156"/>
    </source>
</evidence>
<protein>
    <submittedName>
        <fullName evidence="2">Phosphoribosyl transferase</fullName>
    </submittedName>
</protein>
<dbReference type="Pfam" id="PF00156">
    <property type="entry name" value="Pribosyltran"/>
    <property type="match status" value="1"/>
</dbReference>
<organism evidence="2">
    <name type="scientific">Desulfobacca acetoxidans</name>
    <dbReference type="NCBI Taxonomy" id="60893"/>
    <lineage>
        <taxon>Bacteria</taxon>
        <taxon>Pseudomonadati</taxon>
        <taxon>Thermodesulfobacteriota</taxon>
        <taxon>Desulfobaccia</taxon>
        <taxon>Desulfobaccales</taxon>
        <taxon>Desulfobaccaceae</taxon>
        <taxon>Desulfobacca</taxon>
    </lineage>
</organism>
<evidence type="ECO:0000313" key="2">
    <source>
        <dbReference type="EMBL" id="HGF33646.1"/>
    </source>
</evidence>
<dbReference type="Gene3D" id="3.30.1310.20">
    <property type="entry name" value="PRTase-like"/>
    <property type="match status" value="1"/>
</dbReference>
<dbReference type="Gene3D" id="3.40.50.2020">
    <property type="match status" value="1"/>
</dbReference>
<reference evidence="2" key="1">
    <citation type="journal article" date="2020" name="mSystems">
        <title>Genome- and Community-Level Interaction Insights into Carbon Utilization and Element Cycling Functions of Hydrothermarchaeota in Hydrothermal Sediment.</title>
        <authorList>
            <person name="Zhou Z."/>
            <person name="Liu Y."/>
            <person name="Xu W."/>
            <person name="Pan J."/>
            <person name="Luo Z.H."/>
            <person name="Li M."/>
        </authorList>
    </citation>
    <scope>NUCLEOTIDE SEQUENCE [LARGE SCALE GENOMIC DNA]</scope>
    <source>
        <strain evidence="2">SpSt-897</strain>
    </source>
</reference>
<name>A0A7C3Z0H1_9BACT</name>
<comment type="caution">
    <text evidence="2">The sequence shown here is derived from an EMBL/GenBank/DDBJ whole genome shotgun (WGS) entry which is preliminary data.</text>
</comment>
<dbReference type="CDD" id="cd06223">
    <property type="entry name" value="PRTases_typeI"/>
    <property type="match status" value="1"/>
</dbReference>
<keyword evidence="2" id="KW-0808">Transferase</keyword>
<feature type="domain" description="Phosphoribosyltransferase" evidence="1">
    <location>
        <begin position="18"/>
        <end position="174"/>
    </location>
</feature>
<proteinExistence type="predicted"/>
<sequence length="217" mass="24109">MHREALHFRDRIDAGQRLAALLAKYRNQKAVVYALPRGGVPVGKEIAAALNCPLDLIIVRKIGHPLNPEYALGAIAEDGFLVVNEAELAKVDRQWFEAEKHKQLQEARKRRDLYLQGQEPIAATGRIAILADDGIATGSTMLAAVKKIKQEKPTKVVVAVAVSPQDTAQRLAQEVDEFVAVFIPEIFWGAISNYYDDFSQVSDEEVVHILRQFSGRP</sequence>
<dbReference type="AlphaFoldDB" id="A0A7C3Z0H1"/>
<dbReference type="GO" id="GO:0016740">
    <property type="term" value="F:transferase activity"/>
    <property type="evidence" value="ECO:0007669"/>
    <property type="project" value="UniProtKB-KW"/>
</dbReference>
<dbReference type="InterPro" id="IPR029057">
    <property type="entry name" value="PRTase-like"/>
</dbReference>
<accession>A0A7C3Z0H1</accession>
<dbReference type="SUPFAM" id="SSF53271">
    <property type="entry name" value="PRTase-like"/>
    <property type="match status" value="1"/>
</dbReference>